<dbReference type="RefSeq" id="WP_286001409.1">
    <property type="nucleotide sequence ID" value="NZ_CP127295.1"/>
</dbReference>
<gene>
    <name evidence="1" type="ORF">QRX60_15155</name>
</gene>
<evidence type="ECO:0000313" key="2">
    <source>
        <dbReference type="Proteomes" id="UP001239397"/>
    </source>
</evidence>
<reference evidence="1 2" key="1">
    <citation type="submission" date="2023-06" db="EMBL/GenBank/DDBJ databases">
        <authorList>
            <person name="Oyuntsetseg B."/>
            <person name="Kim S.B."/>
        </authorList>
    </citation>
    <scope>NUCLEOTIDE SEQUENCE [LARGE SCALE GENOMIC DNA]</scope>
    <source>
        <strain evidence="1 2">4-36</strain>
    </source>
</reference>
<name>A0A9Y2JX55_9PSEU</name>
<accession>A0A9Y2JX55</accession>
<evidence type="ECO:0000313" key="1">
    <source>
        <dbReference type="EMBL" id="WIY05107.1"/>
    </source>
</evidence>
<proteinExistence type="predicted"/>
<dbReference type="EMBL" id="CP127295">
    <property type="protein sequence ID" value="WIY05107.1"/>
    <property type="molecule type" value="Genomic_DNA"/>
</dbReference>
<organism evidence="1 2">
    <name type="scientific">Amycolatopsis mongoliensis</name>
    <dbReference type="NCBI Taxonomy" id="715475"/>
    <lineage>
        <taxon>Bacteria</taxon>
        <taxon>Bacillati</taxon>
        <taxon>Actinomycetota</taxon>
        <taxon>Actinomycetes</taxon>
        <taxon>Pseudonocardiales</taxon>
        <taxon>Pseudonocardiaceae</taxon>
        <taxon>Amycolatopsis</taxon>
    </lineage>
</organism>
<keyword evidence="2" id="KW-1185">Reference proteome</keyword>
<sequence length="66" mass="6637">MKIPAVYSIRGDGLFAGQGHKLRASLTAGVGVLSTVDVPSDSTTQVGVGADPNGNPTTLLQLVVTS</sequence>
<dbReference type="KEGG" id="amog:QRX60_15155"/>
<dbReference type="AlphaFoldDB" id="A0A9Y2JX55"/>
<protein>
    <submittedName>
        <fullName evidence="1">Uncharacterized protein</fullName>
    </submittedName>
</protein>
<dbReference type="Proteomes" id="UP001239397">
    <property type="component" value="Chromosome"/>
</dbReference>